<feature type="region of interest" description="Disordered" evidence="1">
    <location>
        <begin position="46"/>
        <end position="71"/>
    </location>
</feature>
<dbReference type="AlphaFoldDB" id="A0AAN6AV19"/>
<comment type="caution">
    <text evidence="2">The sequence shown here is derived from an EMBL/GenBank/DDBJ whole genome shotgun (WGS) entry which is preliminary data.</text>
</comment>
<feature type="compositionally biased region" description="Acidic residues" evidence="1">
    <location>
        <begin position="1"/>
        <end position="10"/>
    </location>
</feature>
<name>A0AAN6AV19_CROSK</name>
<organism evidence="2 3">
    <name type="scientific">Cronobacter sakazakii</name>
    <name type="common">Enterobacter sakazakii</name>
    <dbReference type="NCBI Taxonomy" id="28141"/>
    <lineage>
        <taxon>Bacteria</taxon>
        <taxon>Pseudomonadati</taxon>
        <taxon>Pseudomonadota</taxon>
        <taxon>Gammaproteobacteria</taxon>
        <taxon>Enterobacterales</taxon>
        <taxon>Enterobacteriaceae</taxon>
        <taxon>Cronobacter</taxon>
    </lineage>
</organism>
<evidence type="ECO:0000313" key="2">
    <source>
        <dbReference type="EMBL" id="KAB0875335.1"/>
    </source>
</evidence>
<reference evidence="2 3" key="1">
    <citation type="submission" date="2019-09" db="EMBL/GenBank/DDBJ databases">
        <title>Prevalence, distribution, and phylogeny of type two toxin-antitoxin genes possessed by Cronobacter species where C. sakazakii homologs follow sequence type lineages.</title>
        <authorList>
            <person name="Finkelstein S."/>
            <person name="Negrete F."/>
            <person name="Jang H."/>
            <person name="Gopinath G.R."/>
            <person name="Tall B.D."/>
        </authorList>
    </citation>
    <scope>NUCLEOTIDE SEQUENCE [LARGE SCALE GENOMIC DNA]</scope>
    <source>
        <strain evidence="2 3">MOD1_Comp4</strain>
    </source>
</reference>
<proteinExistence type="predicted"/>
<accession>A0AAN6AV19</accession>
<feature type="region of interest" description="Disordered" evidence="1">
    <location>
        <begin position="1"/>
        <end position="28"/>
    </location>
</feature>
<evidence type="ECO:0000256" key="1">
    <source>
        <dbReference type="SAM" id="MobiDB-lite"/>
    </source>
</evidence>
<dbReference type="Proteomes" id="UP000439917">
    <property type="component" value="Unassembled WGS sequence"/>
</dbReference>
<dbReference type="EMBL" id="WAGF01000023">
    <property type="protein sequence ID" value="KAB0875335.1"/>
    <property type="molecule type" value="Genomic_DNA"/>
</dbReference>
<sequence>MATGESADEAGSEHALVPEAAMKHLNPRDMTDEQFYRLVHDIFENYSEQESEHDNKSSPSRVDDCDQQDMA</sequence>
<protein>
    <submittedName>
        <fullName evidence="2">Uncharacterized protein</fullName>
    </submittedName>
</protein>
<feature type="compositionally biased region" description="Basic and acidic residues" evidence="1">
    <location>
        <begin position="50"/>
        <end position="64"/>
    </location>
</feature>
<evidence type="ECO:0000313" key="3">
    <source>
        <dbReference type="Proteomes" id="UP000439917"/>
    </source>
</evidence>
<gene>
    <name evidence="2" type="ORF">FZI38_21030</name>
</gene>